<name>A0ABX7TSG5_STRCY</name>
<evidence type="ECO:0000313" key="3">
    <source>
        <dbReference type="Proteomes" id="UP000663908"/>
    </source>
</evidence>
<keyword evidence="1" id="KW-0732">Signal</keyword>
<gene>
    <name evidence="2" type="ORF">S1361_12885</name>
</gene>
<feature type="chain" id="PRO_5045502068" evidence="1">
    <location>
        <begin position="25"/>
        <end position="302"/>
    </location>
</feature>
<dbReference type="Proteomes" id="UP000663908">
    <property type="component" value="Chromosome"/>
</dbReference>
<evidence type="ECO:0000256" key="1">
    <source>
        <dbReference type="SAM" id="SignalP"/>
    </source>
</evidence>
<organism evidence="2 3">
    <name type="scientific">Streptomyces cyanogenus</name>
    <dbReference type="NCBI Taxonomy" id="80860"/>
    <lineage>
        <taxon>Bacteria</taxon>
        <taxon>Bacillati</taxon>
        <taxon>Actinomycetota</taxon>
        <taxon>Actinomycetes</taxon>
        <taxon>Kitasatosporales</taxon>
        <taxon>Streptomycetaceae</taxon>
        <taxon>Streptomyces</taxon>
    </lineage>
</organism>
<dbReference type="RefSeq" id="WP_208032000.1">
    <property type="nucleotide sequence ID" value="NZ_CP071839.1"/>
</dbReference>
<feature type="signal peptide" evidence="1">
    <location>
        <begin position="1"/>
        <end position="24"/>
    </location>
</feature>
<sequence length="302" mass="32522">MQVEIVSALIGAAVALPAAAAAYAVGRHQAVATISAAHAQVDGSHKQWRDGTRRSAWLAFIRSADELDRAAARLARGTASYDAALHDAIADLDIKLADVEFEGPATIAACGERLRNALFGQLIFSATLGSFVGVQKRFDEALARSRQEVAIAISGEPPVGALRVIEAHQTLENLSNERPAIAATPPSNDIMELAMMVFSPFIQSGGREHRESLTMIAQGVAAIAASAMTATPELFVHATRKLQECRIFDQREVGGIVFNYASGVIPYFEVHVARMREISLALRSEFLRESDKHLDAPLPVTR</sequence>
<protein>
    <submittedName>
        <fullName evidence="2">Uncharacterized protein</fullName>
    </submittedName>
</protein>
<evidence type="ECO:0000313" key="2">
    <source>
        <dbReference type="EMBL" id="QTD98250.1"/>
    </source>
</evidence>
<dbReference type="EMBL" id="CP071839">
    <property type="protein sequence ID" value="QTD98250.1"/>
    <property type="molecule type" value="Genomic_DNA"/>
</dbReference>
<keyword evidence="3" id="KW-1185">Reference proteome</keyword>
<accession>A0ABX7TSG5</accession>
<reference evidence="2 3" key="1">
    <citation type="submission" date="2021-03" db="EMBL/GenBank/DDBJ databases">
        <title>Complete genome sequence of Streptomyces cyanogenus S136, producer of anticancer angucycline landomycin A.</title>
        <authorList>
            <person name="Hrab P."/>
            <person name="Ruckert C."/>
            <person name="Busche T."/>
            <person name="Ostash I."/>
            <person name="Kalinowski J."/>
            <person name="Fedorenko V."/>
            <person name="Yushchuk O."/>
            <person name="Ostash B."/>
        </authorList>
    </citation>
    <scope>NUCLEOTIDE SEQUENCE [LARGE SCALE GENOMIC DNA]</scope>
    <source>
        <strain evidence="2 3">S136</strain>
    </source>
</reference>
<proteinExistence type="predicted"/>